<name>A0A3N4LAQ9_9PEZI</name>
<protein>
    <recommendedName>
        <fullName evidence="3">Tc1-like transposase DDE domain-containing protein</fullName>
    </recommendedName>
</protein>
<dbReference type="Gene3D" id="3.30.420.10">
    <property type="entry name" value="Ribonuclease H-like superfamily/Ribonuclease H"/>
    <property type="match status" value="1"/>
</dbReference>
<dbReference type="AlphaFoldDB" id="A0A3N4LAQ9"/>
<dbReference type="STRING" id="1051890.A0A3N4LAQ9"/>
<dbReference type="InParanoid" id="A0A3N4LAQ9"/>
<keyword evidence="2" id="KW-1185">Reference proteome</keyword>
<gene>
    <name evidence="1" type="ORF">L211DRAFT_750058</name>
</gene>
<dbReference type="EMBL" id="ML121580">
    <property type="protein sequence ID" value="RPB19950.1"/>
    <property type="molecule type" value="Genomic_DNA"/>
</dbReference>
<dbReference type="OrthoDB" id="5410680at2759"/>
<dbReference type="Proteomes" id="UP000267821">
    <property type="component" value="Unassembled WGS sequence"/>
</dbReference>
<sequence length="72" mass="8544">PDLNMIEISWAYLKRITTKKGPLTSRMAAEQAWKNEWRELEQWRIQCWIKCVPYHIQEVIRLEGGNENSAGQ</sequence>
<feature type="non-terminal residue" evidence="1">
    <location>
        <position position="72"/>
    </location>
</feature>
<reference evidence="1 2" key="1">
    <citation type="journal article" date="2018" name="Nat. Ecol. Evol.">
        <title>Pezizomycetes genomes reveal the molecular basis of ectomycorrhizal truffle lifestyle.</title>
        <authorList>
            <person name="Murat C."/>
            <person name="Payen T."/>
            <person name="Noel B."/>
            <person name="Kuo A."/>
            <person name="Morin E."/>
            <person name="Chen J."/>
            <person name="Kohler A."/>
            <person name="Krizsan K."/>
            <person name="Balestrini R."/>
            <person name="Da Silva C."/>
            <person name="Montanini B."/>
            <person name="Hainaut M."/>
            <person name="Levati E."/>
            <person name="Barry K.W."/>
            <person name="Belfiori B."/>
            <person name="Cichocki N."/>
            <person name="Clum A."/>
            <person name="Dockter R.B."/>
            <person name="Fauchery L."/>
            <person name="Guy J."/>
            <person name="Iotti M."/>
            <person name="Le Tacon F."/>
            <person name="Lindquist E.A."/>
            <person name="Lipzen A."/>
            <person name="Malagnac F."/>
            <person name="Mello A."/>
            <person name="Molinier V."/>
            <person name="Miyauchi S."/>
            <person name="Poulain J."/>
            <person name="Riccioni C."/>
            <person name="Rubini A."/>
            <person name="Sitrit Y."/>
            <person name="Splivallo R."/>
            <person name="Traeger S."/>
            <person name="Wang M."/>
            <person name="Zifcakova L."/>
            <person name="Wipf D."/>
            <person name="Zambonelli A."/>
            <person name="Paolocci F."/>
            <person name="Nowrousian M."/>
            <person name="Ottonello S."/>
            <person name="Baldrian P."/>
            <person name="Spatafora J.W."/>
            <person name="Henrissat B."/>
            <person name="Nagy L.G."/>
            <person name="Aury J.M."/>
            <person name="Wincker P."/>
            <person name="Grigoriev I.V."/>
            <person name="Bonfante P."/>
            <person name="Martin F.M."/>
        </authorList>
    </citation>
    <scope>NUCLEOTIDE SEQUENCE [LARGE SCALE GENOMIC DNA]</scope>
    <source>
        <strain evidence="1 2">ATCC MYA-4762</strain>
    </source>
</reference>
<dbReference type="InterPro" id="IPR036397">
    <property type="entry name" value="RNaseH_sf"/>
</dbReference>
<accession>A0A3N4LAQ9</accession>
<organism evidence="1 2">
    <name type="scientific">Terfezia boudieri ATCC MYA-4762</name>
    <dbReference type="NCBI Taxonomy" id="1051890"/>
    <lineage>
        <taxon>Eukaryota</taxon>
        <taxon>Fungi</taxon>
        <taxon>Dikarya</taxon>
        <taxon>Ascomycota</taxon>
        <taxon>Pezizomycotina</taxon>
        <taxon>Pezizomycetes</taxon>
        <taxon>Pezizales</taxon>
        <taxon>Pezizaceae</taxon>
        <taxon>Terfezia</taxon>
    </lineage>
</organism>
<feature type="non-terminal residue" evidence="1">
    <location>
        <position position="1"/>
    </location>
</feature>
<evidence type="ECO:0000313" key="1">
    <source>
        <dbReference type="EMBL" id="RPB19950.1"/>
    </source>
</evidence>
<evidence type="ECO:0008006" key="3">
    <source>
        <dbReference type="Google" id="ProtNLM"/>
    </source>
</evidence>
<proteinExistence type="predicted"/>
<dbReference type="GO" id="GO:0003676">
    <property type="term" value="F:nucleic acid binding"/>
    <property type="evidence" value="ECO:0007669"/>
    <property type="project" value="InterPro"/>
</dbReference>
<evidence type="ECO:0000313" key="2">
    <source>
        <dbReference type="Proteomes" id="UP000267821"/>
    </source>
</evidence>